<reference evidence="4" key="1">
    <citation type="journal article" date="2019" name="Int. J. Syst. Evol. Microbiol.">
        <title>The Global Catalogue of Microorganisms (GCM) 10K type strain sequencing project: providing services to taxonomists for standard genome sequencing and annotation.</title>
        <authorList>
            <consortium name="The Broad Institute Genomics Platform"/>
            <consortium name="The Broad Institute Genome Sequencing Center for Infectious Disease"/>
            <person name="Wu L."/>
            <person name="Ma J."/>
        </authorList>
    </citation>
    <scope>NUCLEOTIDE SEQUENCE [LARGE SCALE GENOMIC DNA]</scope>
    <source>
        <strain evidence="4">CCUG 42722</strain>
    </source>
</reference>
<protein>
    <submittedName>
        <fullName evidence="3">Phosphotransferase enzyme family protein</fullName>
    </submittedName>
</protein>
<evidence type="ECO:0000313" key="4">
    <source>
        <dbReference type="Proteomes" id="UP001596011"/>
    </source>
</evidence>
<gene>
    <name evidence="3" type="ORF">ACFO6V_18050</name>
</gene>
<evidence type="ECO:0000259" key="2">
    <source>
        <dbReference type="Pfam" id="PF01636"/>
    </source>
</evidence>
<dbReference type="SUPFAM" id="SSF56112">
    <property type="entry name" value="Protein kinase-like (PK-like)"/>
    <property type="match status" value="1"/>
</dbReference>
<comment type="similarity">
    <text evidence="1">Belongs to the pseudomonas-type ThrB family.</text>
</comment>
<sequence length="330" mass="35683">MMPLTEIDRLKRTVTSAWESPVADQVALAWGYPAGTAKWWRSSASHVFVLPDPRGKRYLRFVPDTYRAAGAVEPASVLMHRLATDGAAVVRPVPTETGSLTATLPTELGTMHAMVVEAAAGHEIDAEDLTDDLVREWGRALALVHDGAAAIDVDLPDAFVELTEVPDRFAEDRALVKAAARLADRLARLPRDRSRFGVVHGDFELDNLAWDAGRATAFDFDEAAQSWYAADVAYALRDLTGPDGEPDPARRHLVHAFVAGYRGVRALDDSDLANLRLFAGAHAACSAVRIARALDSSGADEPGWRAELRADLTVMAGAQRDLAVAVAERD</sequence>
<dbReference type="InterPro" id="IPR050249">
    <property type="entry name" value="Pseudomonas-type_ThrB"/>
</dbReference>
<name>A0ABV9HKH8_9MICO</name>
<dbReference type="Gene3D" id="3.90.1200.10">
    <property type="match status" value="1"/>
</dbReference>
<keyword evidence="4" id="KW-1185">Reference proteome</keyword>
<evidence type="ECO:0000256" key="1">
    <source>
        <dbReference type="ARBA" id="ARBA00038240"/>
    </source>
</evidence>
<dbReference type="PANTHER" id="PTHR21064">
    <property type="entry name" value="AMINOGLYCOSIDE PHOSPHOTRANSFERASE DOMAIN-CONTAINING PROTEIN-RELATED"/>
    <property type="match status" value="1"/>
</dbReference>
<dbReference type="InterPro" id="IPR011009">
    <property type="entry name" value="Kinase-like_dom_sf"/>
</dbReference>
<accession>A0ABV9HKH8</accession>
<dbReference type="PANTHER" id="PTHR21064:SF6">
    <property type="entry name" value="AMINOGLYCOSIDE PHOSPHOTRANSFERASE DOMAIN-CONTAINING PROTEIN"/>
    <property type="match status" value="1"/>
</dbReference>
<dbReference type="Proteomes" id="UP001596011">
    <property type="component" value="Unassembled WGS sequence"/>
</dbReference>
<proteinExistence type="inferred from homology"/>
<evidence type="ECO:0000313" key="3">
    <source>
        <dbReference type="EMBL" id="MFC4630156.1"/>
    </source>
</evidence>
<dbReference type="EMBL" id="JBHSFI010000005">
    <property type="protein sequence ID" value="MFC4630156.1"/>
    <property type="molecule type" value="Genomic_DNA"/>
</dbReference>
<dbReference type="InterPro" id="IPR002575">
    <property type="entry name" value="Aminoglycoside_PTrfase"/>
</dbReference>
<dbReference type="Pfam" id="PF01636">
    <property type="entry name" value="APH"/>
    <property type="match status" value="1"/>
</dbReference>
<dbReference type="RefSeq" id="WP_377137589.1">
    <property type="nucleotide sequence ID" value="NZ_JBHSFI010000005.1"/>
</dbReference>
<comment type="caution">
    <text evidence="3">The sequence shown here is derived from an EMBL/GenBank/DDBJ whole genome shotgun (WGS) entry which is preliminary data.</text>
</comment>
<feature type="domain" description="Aminoglycoside phosphotransferase" evidence="2">
    <location>
        <begin position="45"/>
        <end position="267"/>
    </location>
</feature>
<organism evidence="3 4">
    <name type="scientific">Promicromonospora alba</name>
    <dbReference type="NCBI Taxonomy" id="1616110"/>
    <lineage>
        <taxon>Bacteria</taxon>
        <taxon>Bacillati</taxon>
        <taxon>Actinomycetota</taxon>
        <taxon>Actinomycetes</taxon>
        <taxon>Micrococcales</taxon>
        <taxon>Promicromonosporaceae</taxon>
        <taxon>Promicromonospora</taxon>
    </lineage>
</organism>